<reference evidence="3 4" key="1">
    <citation type="submission" date="2016-07" db="EMBL/GenBank/DDBJ databases">
        <title>Pervasive Adenine N6-methylation of Active Genes in Fungi.</title>
        <authorList>
            <consortium name="DOE Joint Genome Institute"/>
            <person name="Mondo S.J."/>
            <person name="Dannebaum R.O."/>
            <person name="Kuo R.C."/>
            <person name="Labutti K."/>
            <person name="Haridas S."/>
            <person name="Kuo A."/>
            <person name="Salamov A."/>
            <person name="Ahrendt S.R."/>
            <person name="Lipzen A."/>
            <person name="Sullivan W."/>
            <person name="Andreopoulos W.B."/>
            <person name="Clum A."/>
            <person name="Lindquist E."/>
            <person name="Daum C."/>
            <person name="Ramamoorthy G.K."/>
            <person name="Gryganskyi A."/>
            <person name="Culley D."/>
            <person name="Magnuson J.K."/>
            <person name="James T.Y."/>
            <person name="O'Malley M.A."/>
            <person name="Stajich J.E."/>
            <person name="Spatafora J.W."/>
            <person name="Visel A."/>
            <person name="Grigoriev I.V."/>
        </authorList>
    </citation>
    <scope>NUCLEOTIDE SEQUENCE [LARGE SCALE GENOMIC DNA]</scope>
    <source>
        <strain evidence="3 4">68-887.2</strain>
    </source>
</reference>
<name>A0A1Y2BDG8_9TREE</name>
<dbReference type="InParanoid" id="A0A1Y2BDG8"/>
<keyword evidence="2" id="KW-0812">Transmembrane</keyword>
<organism evidence="3 4">
    <name type="scientific">Naematelia encephala</name>
    <dbReference type="NCBI Taxonomy" id="71784"/>
    <lineage>
        <taxon>Eukaryota</taxon>
        <taxon>Fungi</taxon>
        <taxon>Dikarya</taxon>
        <taxon>Basidiomycota</taxon>
        <taxon>Agaricomycotina</taxon>
        <taxon>Tremellomycetes</taxon>
        <taxon>Tremellales</taxon>
        <taxon>Naemateliaceae</taxon>
        <taxon>Naematelia</taxon>
    </lineage>
</organism>
<keyword evidence="2" id="KW-1133">Transmembrane helix</keyword>
<comment type="caution">
    <text evidence="3">The sequence shown here is derived from an EMBL/GenBank/DDBJ whole genome shotgun (WGS) entry which is preliminary data.</text>
</comment>
<dbReference type="AlphaFoldDB" id="A0A1Y2BDG8"/>
<feature type="region of interest" description="Disordered" evidence="1">
    <location>
        <begin position="1"/>
        <end position="40"/>
    </location>
</feature>
<sequence length="175" mass="19473">MPPRTRRTQLPPSPVDISDTDLQDDSHPNGPASLNSPAPNAYYRPFEDHQYPIFGDRQNPGPPSTRYPFPTGTQHSIPPATPRMSDSTLFLAILFGASIGHVANHPILILVIWLGYALYAFLGDLRETMYRRERMISDMAGPLASKAILMTFRGFVALAVVLMVIGLIKVVRMVW</sequence>
<evidence type="ECO:0000256" key="2">
    <source>
        <dbReference type="SAM" id="Phobius"/>
    </source>
</evidence>
<keyword evidence="4" id="KW-1185">Reference proteome</keyword>
<feature type="transmembrane region" description="Helical" evidence="2">
    <location>
        <begin position="143"/>
        <end position="168"/>
    </location>
</feature>
<evidence type="ECO:0000313" key="3">
    <source>
        <dbReference type="EMBL" id="ORY32537.1"/>
    </source>
</evidence>
<dbReference type="EMBL" id="MCFC01000009">
    <property type="protein sequence ID" value="ORY32537.1"/>
    <property type="molecule type" value="Genomic_DNA"/>
</dbReference>
<proteinExistence type="predicted"/>
<evidence type="ECO:0000256" key="1">
    <source>
        <dbReference type="SAM" id="MobiDB-lite"/>
    </source>
</evidence>
<protein>
    <submittedName>
        <fullName evidence="3">Uncharacterized protein</fullName>
    </submittedName>
</protein>
<evidence type="ECO:0000313" key="4">
    <source>
        <dbReference type="Proteomes" id="UP000193986"/>
    </source>
</evidence>
<gene>
    <name evidence="3" type="ORF">BCR39DRAFT_557522</name>
</gene>
<dbReference type="Proteomes" id="UP000193986">
    <property type="component" value="Unassembled WGS sequence"/>
</dbReference>
<keyword evidence="2" id="KW-0472">Membrane</keyword>
<accession>A0A1Y2BDG8</accession>
<feature type="transmembrane region" description="Helical" evidence="2">
    <location>
        <begin position="89"/>
        <end position="122"/>
    </location>
</feature>